<evidence type="ECO:0000313" key="3">
    <source>
        <dbReference type="Proteomes" id="UP001152607"/>
    </source>
</evidence>
<name>A0A9W4UQP2_9PLEO</name>
<comment type="caution">
    <text evidence="2">The sequence shown here is derived from an EMBL/GenBank/DDBJ whole genome shotgun (WGS) entry which is preliminary data.</text>
</comment>
<dbReference type="SUPFAM" id="SSF53474">
    <property type="entry name" value="alpha/beta-Hydrolases"/>
    <property type="match status" value="1"/>
</dbReference>
<dbReference type="Pfam" id="PF12697">
    <property type="entry name" value="Abhydrolase_6"/>
    <property type="match status" value="1"/>
</dbReference>
<dbReference type="InterPro" id="IPR000073">
    <property type="entry name" value="AB_hydrolase_1"/>
</dbReference>
<dbReference type="InterPro" id="IPR029058">
    <property type="entry name" value="AB_hydrolase_fold"/>
</dbReference>
<keyword evidence="3" id="KW-1185">Reference proteome</keyword>
<proteinExistence type="predicted"/>
<sequence length="303" mass="33992">MRESEKLKLGHGRVLSYAIYGSPVPKTTVFYFHDFLSSGKEGKLWHTASSNLNIRLISPDRPGMGDSTYDPDRTLLTWPKDVLALADSLKIQRFYVIGLGSGGPYALACVKEIPRERLAGVAVVSSLYPVSSKAVHMPFFPKFLTTWIGPWVPGTLDIFIDMTMGNAARDSDPKVFDDWLLKEIESRPKVDQEAINDERNRWLFLQAARDGLKQGSQGLAWETRLIRTPWEFELEELEIGGEEGVSLTLWHGSQDTNCPSDMVLKAKEVMPESTLRMKDEAGHFSFAFSHQEEILGELAGLQS</sequence>
<gene>
    <name evidence="2" type="ORF">PDIGIT_LOCUS13258</name>
</gene>
<protein>
    <recommendedName>
        <fullName evidence="1">AB hydrolase-1 domain-containing protein</fullName>
    </recommendedName>
</protein>
<dbReference type="Gene3D" id="3.40.50.1820">
    <property type="entry name" value="alpha/beta hydrolase"/>
    <property type="match status" value="1"/>
</dbReference>
<dbReference type="PANTHER" id="PTHR45763">
    <property type="entry name" value="HYDROLASE, ALPHA/BETA FOLD FAMILY PROTEIN, EXPRESSED-RELATED"/>
    <property type="match status" value="1"/>
</dbReference>
<evidence type="ECO:0000259" key="1">
    <source>
        <dbReference type="Pfam" id="PF12697"/>
    </source>
</evidence>
<dbReference type="EMBL" id="CAOQHR010000010">
    <property type="protein sequence ID" value="CAI6340089.1"/>
    <property type="molecule type" value="Genomic_DNA"/>
</dbReference>
<dbReference type="AlphaFoldDB" id="A0A9W4UQP2"/>
<accession>A0A9W4UQP2</accession>
<organism evidence="2 3">
    <name type="scientific">Periconia digitata</name>
    <dbReference type="NCBI Taxonomy" id="1303443"/>
    <lineage>
        <taxon>Eukaryota</taxon>
        <taxon>Fungi</taxon>
        <taxon>Dikarya</taxon>
        <taxon>Ascomycota</taxon>
        <taxon>Pezizomycotina</taxon>
        <taxon>Dothideomycetes</taxon>
        <taxon>Pleosporomycetidae</taxon>
        <taxon>Pleosporales</taxon>
        <taxon>Massarineae</taxon>
        <taxon>Periconiaceae</taxon>
        <taxon>Periconia</taxon>
    </lineage>
</organism>
<dbReference type="PANTHER" id="PTHR45763:SF46">
    <property type="entry name" value="AB HYDROLASE-1 DOMAIN-CONTAINING PROTEIN"/>
    <property type="match status" value="1"/>
</dbReference>
<dbReference type="Proteomes" id="UP001152607">
    <property type="component" value="Unassembled WGS sequence"/>
</dbReference>
<reference evidence="2" key="1">
    <citation type="submission" date="2023-01" db="EMBL/GenBank/DDBJ databases">
        <authorList>
            <person name="Van Ghelder C."/>
            <person name="Rancurel C."/>
        </authorList>
    </citation>
    <scope>NUCLEOTIDE SEQUENCE</scope>
    <source>
        <strain evidence="2">CNCM I-4278</strain>
    </source>
</reference>
<evidence type="ECO:0000313" key="2">
    <source>
        <dbReference type="EMBL" id="CAI6340089.1"/>
    </source>
</evidence>
<feature type="domain" description="AB hydrolase-1" evidence="1">
    <location>
        <begin position="49"/>
        <end position="294"/>
    </location>
</feature>
<dbReference type="OrthoDB" id="294702at2759"/>